<reference evidence="1" key="1">
    <citation type="submission" date="2019-08" db="EMBL/GenBank/DDBJ databases">
        <authorList>
            <person name="Kucharzyk K."/>
            <person name="Murdoch R.W."/>
            <person name="Higgins S."/>
            <person name="Loffler F."/>
        </authorList>
    </citation>
    <scope>NUCLEOTIDE SEQUENCE</scope>
</reference>
<dbReference type="EMBL" id="VSSQ01015420">
    <property type="protein sequence ID" value="MPM55753.1"/>
    <property type="molecule type" value="Genomic_DNA"/>
</dbReference>
<evidence type="ECO:0000313" key="1">
    <source>
        <dbReference type="EMBL" id="MPM55753.1"/>
    </source>
</evidence>
<protein>
    <submittedName>
        <fullName evidence="1">Uncharacterized protein</fullName>
    </submittedName>
</protein>
<organism evidence="1">
    <name type="scientific">bioreactor metagenome</name>
    <dbReference type="NCBI Taxonomy" id="1076179"/>
    <lineage>
        <taxon>unclassified sequences</taxon>
        <taxon>metagenomes</taxon>
        <taxon>ecological metagenomes</taxon>
    </lineage>
</organism>
<proteinExistence type="predicted"/>
<name>A0A645AY10_9ZZZZ</name>
<gene>
    <name evidence="1" type="ORF">SDC9_102550</name>
</gene>
<accession>A0A645AY10</accession>
<comment type="caution">
    <text evidence="1">The sequence shown here is derived from an EMBL/GenBank/DDBJ whole genome shotgun (WGS) entry which is preliminary data.</text>
</comment>
<dbReference type="AlphaFoldDB" id="A0A645AY10"/>
<sequence>MARRVVVGHGFHQPQIAGKGVFNEVFAVAGDGGAPDDHPVAAPAVNLLQLLQHDGDGVALVGVVVGVKQSALRVDQRYFGGGGAGVDAQIGVSGIS</sequence>